<evidence type="ECO:0000256" key="1">
    <source>
        <dbReference type="ARBA" id="ARBA00004123"/>
    </source>
</evidence>
<dbReference type="CDD" id="cd19609">
    <property type="entry name" value="NTD_TDP-43"/>
    <property type="match status" value="1"/>
</dbReference>
<dbReference type="FunFam" id="3.30.70.330:FF:000098">
    <property type="entry name" value="TAR DNA-binding protein 43"/>
    <property type="match status" value="1"/>
</dbReference>
<protein>
    <recommendedName>
        <fullName evidence="3">TAR DNA-binding protein 43</fullName>
    </recommendedName>
</protein>
<dbReference type="Pfam" id="PF00076">
    <property type="entry name" value="RRM_1"/>
    <property type="match status" value="2"/>
</dbReference>
<comment type="subcellular location">
    <subcellularLocation>
        <location evidence="2">Mitochondrion</location>
    </subcellularLocation>
    <subcellularLocation>
        <location evidence="1">Nucleus</location>
    </subcellularLocation>
</comment>
<evidence type="ECO:0000256" key="14">
    <source>
        <dbReference type="PROSITE-ProRule" id="PRU00176"/>
    </source>
</evidence>
<evidence type="ECO:0000256" key="2">
    <source>
        <dbReference type="ARBA" id="ARBA00004173"/>
    </source>
</evidence>
<dbReference type="InterPro" id="IPR041105">
    <property type="entry name" value="TDP-43_N"/>
</dbReference>
<evidence type="ECO:0000313" key="18">
    <source>
        <dbReference type="Proteomes" id="UP000479190"/>
    </source>
</evidence>
<evidence type="ECO:0000256" key="5">
    <source>
        <dbReference type="ARBA" id="ARBA00022664"/>
    </source>
</evidence>
<dbReference type="GO" id="GO:0008380">
    <property type="term" value="P:RNA splicing"/>
    <property type="evidence" value="ECO:0007669"/>
    <property type="project" value="UniProtKB-KW"/>
</dbReference>
<dbReference type="GO" id="GO:0006397">
    <property type="term" value="P:mRNA processing"/>
    <property type="evidence" value="ECO:0007669"/>
    <property type="project" value="UniProtKB-KW"/>
</dbReference>
<evidence type="ECO:0000256" key="4">
    <source>
        <dbReference type="ARBA" id="ARBA00022491"/>
    </source>
</evidence>
<keyword evidence="18" id="KW-1185">Reference proteome</keyword>
<evidence type="ECO:0000256" key="8">
    <source>
        <dbReference type="ARBA" id="ARBA00023015"/>
    </source>
</evidence>
<dbReference type="SMART" id="SM00360">
    <property type="entry name" value="RRM"/>
    <property type="match status" value="2"/>
</dbReference>
<feature type="region of interest" description="Disordered" evidence="15">
    <location>
        <begin position="391"/>
        <end position="474"/>
    </location>
</feature>
<evidence type="ECO:0000256" key="12">
    <source>
        <dbReference type="ARBA" id="ARBA00023187"/>
    </source>
</evidence>
<evidence type="ECO:0000256" key="6">
    <source>
        <dbReference type="ARBA" id="ARBA00022737"/>
    </source>
</evidence>
<evidence type="ECO:0000256" key="3">
    <source>
        <dbReference type="ARBA" id="ARBA00018889"/>
    </source>
</evidence>
<feature type="compositionally biased region" description="Low complexity" evidence="15">
    <location>
        <begin position="414"/>
        <end position="423"/>
    </location>
</feature>
<dbReference type="FunFam" id="3.30.70.330:FF:000107">
    <property type="entry name" value="TAR DNA-binding protein 43"/>
    <property type="match status" value="1"/>
</dbReference>
<reference evidence="17 18" key="1">
    <citation type="submission" date="2020-02" db="EMBL/GenBank/DDBJ databases">
        <authorList>
            <person name="Ferguson B K."/>
        </authorList>
    </citation>
    <scope>NUCLEOTIDE SEQUENCE [LARGE SCALE GENOMIC DNA]</scope>
</reference>
<dbReference type="InterPro" id="IPR000504">
    <property type="entry name" value="RRM_dom"/>
</dbReference>
<feature type="compositionally biased region" description="Gly residues" evidence="15">
    <location>
        <begin position="582"/>
        <end position="597"/>
    </location>
</feature>
<keyword evidence="6" id="KW-0677">Repeat</keyword>
<dbReference type="Proteomes" id="UP000479190">
    <property type="component" value="Unassembled WGS sequence"/>
</dbReference>
<feature type="compositionally biased region" description="Gly residues" evidence="15">
    <location>
        <begin position="424"/>
        <end position="444"/>
    </location>
</feature>
<dbReference type="CDD" id="cd12322">
    <property type="entry name" value="RRM2_TDP43"/>
    <property type="match status" value="1"/>
</dbReference>
<dbReference type="GO" id="GO:0005739">
    <property type="term" value="C:mitochondrion"/>
    <property type="evidence" value="ECO:0007669"/>
    <property type="project" value="UniProtKB-SubCell"/>
</dbReference>
<organism evidence="17 18">
    <name type="scientific">Trichogramma brassicae</name>
    <dbReference type="NCBI Taxonomy" id="86971"/>
    <lineage>
        <taxon>Eukaryota</taxon>
        <taxon>Metazoa</taxon>
        <taxon>Ecdysozoa</taxon>
        <taxon>Arthropoda</taxon>
        <taxon>Hexapoda</taxon>
        <taxon>Insecta</taxon>
        <taxon>Pterygota</taxon>
        <taxon>Neoptera</taxon>
        <taxon>Endopterygota</taxon>
        <taxon>Hymenoptera</taxon>
        <taxon>Apocrita</taxon>
        <taxon>Proctotrupomorpha</taxon>
        <taxon>Chalcidoidea</taxon>
        <taxon>Trichogrammatidae</taxon>
        <taxon>Trichogramma</taxon>
    </lineage>
</organism>
<dbReference type="PANTHER" id="PTHR48033">
    <property type="entry name" value="RNA-BINDING (RRM/RBD/RNP MOTIFS) FAMILY PROTEIN"/>
    <property type="match status" value="1"/>
</dbReference>
<evidence type="ECO:0000256" key="15">
    <source>
        <dbReference type="SAM" id="MobiDB-lite"/>
    </source>
</evidence>
<feature type="compositionally biased region" description="Gly residues" evidence="15">
    <location>
        <begin position="400"/>
        <end position="413"/>
    </location>
</feature>
<keyword evidence="12" id="KW-0508">mRNA splicing</keyword>
<feature type="compositionally biased region" description="Low complexity" evidence="15">
    <location>
        <begin position="559"/>
        <end position="572"/>
    </location>
</feature>
<dbReference type="InterPro" id="IPR035979">
    <property type="entry name" value="RBD_domain_sf"/>
</dbReference>
<evidence type="ECO:0000313" key="17">
    <source>
        <dbReference type="EMBL" id="CAB0038849.1"/>
    </source>
</evidence>
<keyword evidence="8" id="KW-0805">Transcription regulation</keyword>
<keyword evidence="13" id="KW-0539">Nucleus</keyword>
<evidence type="ECO:0000256" key="10">
    <source>
        <dbReference type="ARBA" id="ARBA00023128"/>
    </source>
</evidence>
<dbReference type="GO" id="GO:0000785">
    <property type="term" value="C:chromatin"/>
    <property type="evidence" value="ECO:0007669"/>
    <property type="project" value="TreeGrafter"/>
</dbReference>
<keyword evidence="5" id="KW-0507">mRNA processing</keyword>
<feature type="region of interest" description="Disordered" evidence="15">
    <location>
        <begin position="542"/>
        <end position="643"/>
    </location>
</feature>
<keyword evidence="9" id="KW-0238">DNA-binding</keyword>
<dbReference type="SUPFAM" id="SSF54928">
    <property type="entry name" value="RNA-binding domain, RBD"/>
    <property type="match status" value="2"/>
</dbReference>
<dbReference type="OrthoDB" id="2020831at2759"/>
<gene>
    <name evidence="17" type="ORF">TBRA_LOCUS10616</name>
</gene>
<feature type="compositionally biased region" description="Low complexity" evidence="15">
    <location>
        <begin position="463"/>
        <end position="474"/>
    </location>
</feature>
<evidence type="ECO:0000256" key="13">
    <source>
        <dbReference type="ARBA" id="ARBA00023242"/>
    </source>
</evidence>
<feature type="domain" description="RRM" evidence="16">
    <location>
        <begin position="322"/>
        <end position="393"/>
    </location>
</feature>
<dbReference type="GO" id="GO:0003723">
    <property type="term" value="F:RNA binding"/>
    <property type="evidence" value="ECO:0007669"/>
    <property type="project" value="UniProtKB-UniRule"/>
</dbReference>
<name>A0A6H5IN82_9HYME</name>
<keyword evidence="10" id="KW-0496">Mitochondrion</keyword>
<dbReference type="PANTHER" id="PTHR48033:SF9">
    <property type="entry name" value="TAR DNA-BINDING PROTEIN 43"/>
    <property type="match status" value="1"/>
</dbReference>
<feature type="compositionally biased region" description="Low complexity" evidence="15">
    <location>
        <begin position="85"/>
        <end position="125"/>
    </location>
</feature>
<evidence type="ECO:0000256" key="7">
    <source>
        <dbReference type="ARBA" id="ARBA00022884"/>
    </source>
</evidence>
<keyword evidence="7 14" id="KW-0694">RNA-binding</keyword>
<dbReference type="Pfam" id="PF18694">
    <property type="entry name" value="TDP-43_N"/>
    <property type="match status" value="1"/>
</dbReference>
<dbReference type="PROSITE" id="PS50102">
    <property type="entry name" value="RRM"/>
    <property type="match status" value="2"/>
</dbReference>
<dbReference type="AlphaFoldDB" id="A0A6H5IN82"/>
<dbReference type="GO" id="GO:0003690">
    <property type="term" value="F:double-stranded DNA binding"/>
    <property type="evidence" value="ECO:0007669"/>
    <property type="project" value="UniProtKB-ARBA"/>
</dbReference>
<dbReference type="GO" id="GO:0005654">
    <property type="term" value="C:nucleoplasm"/>
    <property type="evidence" value="ECO:0007669"/>
    <property type="project" value="TreeGrafter"/>
</dbReference>
<proteinExistence type="predicted"/>
<evidence type="ECO:0000256" key="11">
    <source>
        <dbReference type="ARBA" id="ARBA00023163"/>
    </source>
</evidence>
<dbReference type="Gene3D" id="3.30.70.330">
    <property type="match status" value="2"/>
</dbReference>
<feature type="compositionally biased region" description="Low complexity" evidence="15">
    <location>
        <begin position="542"/>
        <end position="551"/>
    </location>
</feature>
<evidence type="ECO:0000259" key="16">
    <source>
        <dbReference type="PROSITE" id="PS50102"/>
    </source>
</evidence>
<accession>A0A6H5IN82</accession>
<feature type="region of interest" description="Disordered" evidence="15">
    <location>
        <begin position="84"/>
        <end position="125"/>
    </location>
</feature>
<keyword evidence="11" id="KW-0804">Transcription</keyword>
<dbReference type="InterPro" id="IPR012677">
    <property type="entry name" value="Nucleotide-bd_a/b_plait_sf"/>
</dbReference>
<evidence type="ECO:0000256" key="9">
    <source>
        <dbReference type="ARBA" id="ARBA00023125"/>
    </source>
</evidence>
<sequence length="643" mass="67338">MRVKQEQQPGETQTQLQQQERSSSSSSSSGSSKEAAAAATAGDIDIIKQQQQQQQESEVELELHPTNDELLNDVKIPAASDELVAPTTTKSTKPTAASSSSSSSSTNSTNTSSGANTTTTTTTTTSTATIMSSYIQVSEDEGEEPIELPTEDDGTLLLTTLAAQFPGTCGLKYRNPESRAMRGVRLVDGRLHAPENGWGKTVYFCNFPKENKRKSDDNLENSTAKTKRMETKLRCTDLIVLGLPWKTTEQNLREYFETFGEVLMAQVKKDSKSGQSKGFGFIRFGSYESQLRCLAQRHMIDGRWCDVKVPNSKEGMIQQVPCKVFVGRCTEDLTADDLREYFTKFGEVTDVFIPKPFRAFSFVTFLDPEVAQSLCGEDHIIKGVSVHVSNAAPKSDANNRGGGGGGGGSGGGNFNNQLNSGGNMRVGGRGGMGGGGGGGGGGGPMDNNMPGNYQGNRYMGHSGNNMGPNGWNNPGNRGNLDMPNLQALGITGQNNGGGQAGGMSNPLAMGGLSLSALPMNPALVAAAINQASWGLIGNLQNQGNDQGYNNQPGPPGQPPNSNNSLAASGNSGFLSGWMNQAGGAGGGAGGAGNGDGNNAGNQGTQGGPNNPNASQGAWQSHPGQREPKSNPSPALFDYQNAAN</sequence>
<feature type="domain" description="RRM" evidence="16">
    <location>
        <begin position="236"/>
        <end position="314"/>
    </location>
</feature>
<feature type="compositionally biased region" description="Low complexity" evidence="15">
    <location>
        <begin position="1"/>
        <end position="42"/>
    </location>
</feature>
<keyword evidence="4" id="KW-0678">Repressor</keyword>
<feature type="compositionally biased region" description="Low complexity" evidence="15">
    <location>
        <begin position="598"/>
        <end position="613"/>
    </location>
</feature>
<dbReference type="GO" id="GO:0010468">
    <property type="term" value="P:regulation of gene expression"/>
    <property type="evidence" value="ECO:0007669"/>
    <property type="project" value="TreeGrafter"/>
</dbReference>
<dbReference type="CDD" id="cd12321">
    <property type="entry name" value="RRM1_TDP43"/>
    <property type="match status" value="1"/>
</dbReference>
<dbReference type="EMBL" id="CADCXV010000928">
    <property type="protein sequence ID" value="CAB0038849.1"/>
    <property type="molecule type" value="Genomic_DNA"/>
</dbReference>
<feature type="region of interest" description="Disordered" evidence="15">
    <location>
        <begin position="1"/>
        <end position="66"/>
    </location>
</feature>